<reference evidence="1 2" key="1">
    <citation type="submission" date="2013-03" db="EMBL/GenBank/DDBJ databases">
        <authorList>
            <person name="Fiebig A."/>
            <person name="Goeker M."/>
            <person name="Klenk H.-P.P."/>
        </authorList>
    </citation>
    <scope>NUCLEOTIDE SEQUENCE [LARGE SCALE GENOMIC DNA]</scope>
    <source>
        <strain evidence="1 2">DSM 17492</strain>
    </source>
</reference>
<dbReference type="STRING" id="1122180.Lokhon_01185"/>
<keyword evidence="2" id="KW-1185">Reference proteome</keyword>
<organism evidence="1 2">
    <name type="scientific">Limimaricola hongkongensis DSM 17492</name>
    <dbReference type="NCBI Taxonomy" id="1122180"/>
    <lineage>
        <taxon>Bacteria</taxon>
        <taxon>Pseudomonadati</taxon>
        <taxon>Pseudomonadota</taxon>
        <taxon>Alphaproteobacteria</taxon>
        <taxon>Rhodobacterales</taxon>
        <taxon>Paracoccaceae</taxon>
        <taxon>Limimaricola</taxon>
    </lineage>
</organism>
<dbReference type="Proteomes" id="UP000025047">
    <property type="component" value="Unassembled WGS sequence"/>
</dbReference>
<dbReference type="HOGENOM" id="CLU_2554201_0_0_5"/>
<name>A0A017HF13_9RHOB</name>
<sequence length="82" mass="9330">MTMTLPRPFHPLRRLAGVFAPRGRARDPHDAALCDELQSMRHAQQVLRLRELRLNRHLARDIGLEPDADPCKRLAGPGGRLF</sequence>
<evidence type="ECO:0000313" key="2">
    <source>
        <dbReference type="Proteomes" id="UP000025047"/>
    </source>
</evidence>
<proteinExistence type="predicted"/>
<evidence type="ECO:0000313" key="1">
    <source>
        <dbReference type="EMBL" id="EYD72389.1"/>
    </source>
</evidence>
<dbReference type="AlphaFoldDB" id="A0A017HF13"/>
<accession>A0A017HF13</accession>
<comment type="caution">
    <text evidence="1">The sequence shown here is derived from an EMBL/GenBank/DDBJ whole genome shotgun (WGS) entry which is preliminary data.</text>
</comment>
<gene>
    <name evidence="1" type="ORF">Lokhon_01185</name>
</gene>
<dbReference type="EMBL" id="APGJ01000004">
    <property type="protein sequence ID" value="EYD72389.1"/>
    <property type="molecule type" value="Genomic_DNA"/>
</dbReference>
<dbReference type="PATRIC" id="fig|1122180.6.peg.1176"/>
<dbReference type="RefSeq" id="WP_017928327.1">
    <property type="nucleotide sequence ID" value="NZ_KB822997.1"/>
</dbReference>
<protein>
    <submittedName>
        <fullName evidence="1">Uncharacterized protein</fullName>
    </submittedName>
</protein>